<comment type="similarity">
    <text evidence="2 6">Belongs to the SURF1 family.</text>
</comment>
<evidence type="ECO:0000256" key="3">
    <source>
        <dbReference type="ARBA" id="ARBA00022692"/>
    </source>
</evidence>
<feature type="transmembrane region" description="Helical" evidence="6">
    <location>
        <begin position="218"/>
        <end position="236"/>
    </location>
</feature>
<protein>
    <recommendedName>
        <fullName evidence="6">SURF1-like protein</fullName>
    </recommendedName>
</protein>
<evidence type="ECO:0000313" key="9">
    <source>
        <dbReference type="Proteomes" id="UP001551482"/>
    </source>
</evidence>
<comment type="subcellular location">
    <subcellularLocation>
        <location evidence="6">Cell membrane</location>
        <topology evidence="6">Multi-pass membrane protein</topology>
    </subcellularLocation>
    <subcellularLocation>
        <location evidence="1">Membrane</location>
    </subcellularLocation>
</comment>
<keyword evidence="9" id="KW-1185">Reference proteome</keyword>
<evidence type="ECO:0000256" key="7">
    <source>
        <dbReference type="SAM" id="MobiDB-lite"/>
    </source>
</evidence>
<dbReference type="EMBL" id="JBEZFP010000006">
    <property type="protein sequence ID" value="MEU8132594.1"/>
    <property type="molecule type" value="Genomic_DNA"/>
</dbReference>
<feature type="compositionally biased region" description="Low complexity" evidence="7">
    <location>
        <begin position="253"/>
        <end position="266"/>
    </location>
</feature>
<keyword evidence="4 6" id="KW-1133">Transmembrane helix</keyword>
<dbReference type="InterPro" id="IPR002994">
    <property type="entry name" value="Surf1/Shy1"/>
</dbReference>
<reference evidence="8 9" key="1">
    <citation type="submission" date="2024-06" db="EMBL/GenBank/DDBJ databases">
        <title>The Natural Products Discovery Center: Release of the First 8490 Sequenced Strains for Exploring Actinobacteria Biosynthetic Diversity.</title>
        <authorList>
            <person name="Kalkreuter E."/>
            <person name="Kautsar S.A."/>
            <person name="Yang D."/>
            <person name="Bader C.D."/>
            <person name="Teijaro C.N."/>
            <person name="Fluegel L."/>
            <person name="Davis C.M."/>
            <person name="Simpson J.R."/>
            <person name="Lauterbach L."/>
            <person name="Steele A.D."/>
            <person name="Gui C."/>
            <person name="Meng S."/>
            <person name="Li G."/>
            <person name="Viehrig K."/>
            <person name="Ye F."/>
            <person name="Su P."/>
            <person name="Kiefer A.F."/>
            <person name="Nichols A."/>
            <person name="Cepeda A.J."/>
            <person name="Yan W."/>
            <person name="Fan B."/>
            <person name="Jiang Y."/>
            <person name="Adhikari A."/>
            <person name="Zheng C.-J."/>
            <person name="Schuster L."/>
            <person name="Cowan T.M."/>
            <person name="Smanski M.J."/>
            <person name="Chevrette M.G."/>
            <person name="De Carvalho L.P.S."/>
            <person name="Shen B."/>
        </authorList>
    </citation>
    <scope>NUCLEOTIDE SEQUENCE [LARGE SCALE GENOMIC DNA]</scope>
    <source>
        <strain evidence="8 9">NPDC048946</strain>
    </source>
</reference>
<keyword evidence="6" id="KW-1003">Cell membrane</keyword>
<evidence type="ECO:0000256" key="4">
    <source>
        <dbReference type="ARBA" id="ARBA00022989"/>
    </source>
</evidence>
<organism evidence="8 9">
    <name type="scientific">Streptodolium elevatio</name>
    <dbReference type="NCBI Taxonomy" id="3157996"/>
    <lineage>
        <taxon>Bacteria</taxon>
        <taxon>Bacillati</taxon>
        <taxon>Actinomycetota</taxon>
        <taxon>Actinomycetes</taxon>
        <taxon>Kitasatosporales</taxon>
        <taxon>Streptomycetaceae</taxon>
        <taxon>Streptodolium</taxon>
    </lineage>
</organism>
<evidence type="ECO:0000256" key="6">
    <source>
        <dbReference type="RuleBase" id="RU363076"/>
    </source>
</evidence>
<comment type="caution">
    <text evidence="8">The sequence shown here is derived from an EMBL/GenBank/DDBJ whole genome shotgun (WGS) entry which is preliminary data.</text>
</comment>
<keyword evidence="5 6" id="KW-0472">Membrane</keyword>
<dbReference type="Pfam" id="PF02104">
    <property type="entry name" value="SURF1"/>
    <property type="match status" value="1"/>
</dbReference>
<accession>A0ABV3DBP3</accession>
<sequence>MYRFLLTPRWLALNLLVVLLIPVMVKLGFWQLHRYEAKADRNERVSANKGRDAVPVDDLFAVGRDLTGDDQWRRASATGRYDQAHEFLVRHRQLDNELGFFVVTPFVTADGTALLVNRGWVQNPDSATARPEVPAAPGGHVTVTVRARPSETRDRSGIRDRDGLPEGQIMRIDTDALAKQLGYPVFGGYGQLAEQTPAPAEAPTVLPLPDAEDTGLNLAYAVQWWIFVVALVAMWIKIIRREAAELEAELAAESDGGSGDGPDSASNSVALGAAAEQPEHSERSDRDLPVGPKTG</sequence>
<feature type="transmembrane region" description="Helical" evidence="6">
    <location>
        <begin position="98"/>
        <end position="116"/>
    </location>
</feature>
<name>A0ABV3DBP3_9ACTN</name>
<evidence type="ECO:0000256" key="2">
    <source>
        <dbReference type="ARBA" id="ARBA00007165"/>
    </source>
</evidence>
<feature type="compositionally biased region" description="Basic and acidic residues" evidence="7">
    <location>
        <begin position="277"/>
        <end position="288"/>
    </location>
</feature>
<dbReference type="CDD" id="cd06662">
    <property type="entry name" value="SURF1"/>
    <property type="match status" value="1"/>
</dbReference>
<dbReference type="PANTHER" id="PTHR23427">
    <property type="entry name" value="SURFEIT LOCUS PROTEIN"/>
    <property type="match status" value="1"/>
</dbReference>
<dbReference type="PANTHER" id="PTHR23427:SF2">
    <property type="entry name" value="SURFEIT LOCUS PROTEIN 1"/>
    <property type="match status" value="1"/>
</dbReference>
<gene>
    <name evidence="8" type="ORF">AB0C36_03710</name>
</gene>
<dbReference type="Proteomes" id="UP001551482">
    <property type="component" value="Unassembled WGS sequence"/>
</dbReference>
<keyword evidence="3 6" id="KW-0812">Transmembrane</keyword>
<evidence type="ECO:0000256" key="5">
    <source>
        <dbReference type="ARBA" id="ARBA00023136"/>
    </source>
</evidence>
<proteinExistence type="inferred from homology"/>
<dbReference type="PROSITE" id="PS50895">
    <property type="entry name" value="SURF1"/>
    <property type="match status" value="1"/>
</dbReference>
<feature type="region of interest" description="Disordered" evidence="7">
    <location>
        <begin position="249"/>
        <end position="295"/>
    </location>
</feature>
<evidence type="ECO:0000256" key="1">
    <source>
        <dbReference type="ARBA" id="ARBA00004370"/>
    </source>
</evidence>
<feature type="transmembrane region" description="Helical" evidence="6">
    <location>
        <begin position="12"/>
        <end position="32"/>
    </location>
</feature>
<dbReference type="RefSeq" id="WP_358348670.1">
    <property type="nucleotide sequence ID" value="NZ_JBEZFP010000006.1"/>
</dbReference>
<evidence type="ECO:0000313" key="8">
    <source>
        <dbReference type="EMBL" id="MEU8132594.1"/>
    </source>
</evidence>
<dbReference type="InterPro" id="IPR045214">
    <property type="entry name" value="Surf1/Surf4"/>
</dbReference>